<protein>
    <recommendedName>
        <fullName evidence="2">DUF5722 domain-containing protein</fullName>
    </recommendedName>
</protein>
<proteinExistence type="predicted"/>
<feature type="signal peptide" evidence="1">
    <location>
        <begin position="1"/>
        <end position="22"/>
    </location>
</feature>
<dbReference type="OrthoDB" id="175224at2"/>
<dbReference type="KEGG" id="pxv:FXF36_07285"/>
<dbReference type="AlphaFoldDB" id="A0A5P6VQK9"/>
<keyword evidence="1" id="KW-0732">Signal</keyword>
<evidence type="ECO:0000256" key="1">
    <source>
        <dbReference type="SAM" id="SignalP"/>
    </source>
</evidence>
<name>A0A5P6VQK9_PSEXY</name>
<accession>A0A5P6VQK9</accession>
<dbReference type="InterPro" id="IPR017853">
    <property type="entry name" value="GH"/>
</dbReference>
<dbReference type="InterPro" id="IPR043780">
    <property type="entry name" value="DUF5722"/>
</dbReference>
<gene>
    <name evidence="3" type="ORF">FXF36_07285</name>
</gene>
<dbReference type="Pfam" id="PF18989">
    <property type="entry name" value="DUF5722"/>
    <property type="match status" value="1"/>
</dbReference>
<dbReference type="Proteomes" id="UP000327030">
    <property type="component" value="Chromosome 1"/>
</dbReference>
<organism evidence="3 4">
    <name type="scientific">Pseudobutyrivibrio xylanivorans</name>
    <dbReference type="NCBI Taxonomy" id="185007"/>
    <lineage>
        <taxon>Bacteria</taxon>
        <taxon>Bacillati</taxon>
        <taxon>Bacillota</taxon>
        <taxon>Clostridia</taxon>
        <taxon>Lachnospirales</taxon>
        <taxon>Lachnospiraceae</taxon>
        <taxon>Pseudobutyrivibrio</taxon>
    </lineage>
</organism>
<dbReference type="EMBL" id="CP043028">
    <property type="protein sequence ID" value="QFJ54672.1"/>
    <property type="molecule type" value="Genomic_DNA"/>
</dbReference>
<feature type="domain" description="DUF5722" evidence="2">
    <location>
        <begin position="140"/>
        <end position="519"/>
    </location>
</feature>
<sequence length="527" mass="56568">MKIVRKIAGVALVVTMVVTAFAFMPTINANAASGVAIGGAVIDGGNVVVAASGQTASDDGAYHLVASDPNKGATEGTDVAQQPVSASATFSVPLNKNSADSMLYKKFTVCVMKGGALTAASNSCYITNPEACATRTTPRMDGGKKGLLCDASSVNMGMRSLADLGVKQATVSLPLSKISDGSGVPYTYNGKTYNFDTRYISAFDNYLGRLNSQGVQVTMILLVDQAAKTEFISPYAYNALGTRNYYGLNASTTEGIELLAAAGSFIAARWSSYSYFGMNAKVDNFIIGNEVNAWNEWNYMSCGGDLATYTNEYARAFRVLYNAIKSENANANVYVCTDHHWALNEGTVHGAKAFLTQFNNVIRSQGNIDWRLAYHAYNYPMTNVQSWAPTANIQRNQNTKFVSVYNIDVVTDFLSQPDFISPTGAVRSVKLSEQGYTSSQGEELQAAAFTFAYLVAENNSHIDGLILSREKDDPVIEVPQGLANGILRSDNTQKASYAYYKNAGNPEYTAKASAIAGVDLTTLLAPR</sequence>
<dbReference type="RefSeq" id="WP_151623156.1">
    <property type="nucleotide sequence ID" value="NZ_CP043028.1"/>
</dbReference>
<dbReference type="Gene3D" id="3.20.20.80">
    <property type="entry name" value="Glycosidases"/>
    <property type="match status" value="1"/>
</dbReference>
<evidence type="ECO:0000313" key="4">
    <source>
        <dbReference type="Proteomes" id="UP000327030"/>
    </source>
</evidence>
<evidence type="ECO:0000313" key="3">
    <source>
        <dbReference type="EMBL" id="QFJ54672.1"/>
    </source>
</evidence>
<evidence type="ECO:0000259" key="2">
    <source>
        <dbReference type="Pfam" id="PF18989"/>
    </source>
</evidence>
<reference evidence="4" key="1">
    <citation type="submission" date="2019-08" db="EMBL/GenBank/DDBJ databases">
        <title>Complete Genome Sequence of the Polysaccharide-Degrading Rumen Bacterium Pseudobutyrivibrio xylanivorans MA3014.</title>
        <authorList>
            <person name="Palevich N."/>
            <person name="Maclean P.H."/>
            <person name="Kelly W.J."/>
            <person name="Leahy S.C."/>
            <person name="Rakonjac J."/>
            <person name="Attwood G.T."/>
        </authorList>
    </citation>
    <scope>NUCLEOTIDE SEQUENCE [LARGE SCALE GENOMIC DNA]</scope>
    <source>
        <strain evidence="4">MA3014</strain>
    </source>
</reference>
<dbReference type="SUPFAM" id="SSF51445">
    <property type="entry name" value="(Trans)glycosidases"/>
    <property type="match status" value="1"/>
</dbReference>
<feature type="chain" id="PRO_5039719252" description="DUF5722 domain-containing protein" evidence="1">
    <location>
        <begin position="23"/>
        <end position="527"/>
    </location>
</feature>